<gene>
    <name evidence="2" type="ORF">C1SCF055_LOCUS964</name>
</gene>
<dbReference type="Gene3D" id="1.10.287.110">
    <property type="entry name" value="DnaJ domain"/>
    <property type="match status" value="1"/>
</dbReference>
<dbReference type="AlphaFoldDB" id="A0A9P1BFC5"/>
<dbReference type="Proteomes" id="UP001152797">
    <property type="component" value="Unassembled WGS sequence"/>
</dbReference>
<accession>A0A9P1BFC5</accession>
<name>A0A9P1BFC5_9DINO</name>
<organism evidence="2">
    <name type="scientific">Cladocopium goreaui</name>
    <dbReference type="NCBI Taxonomy" id="2562237"/>
    <lineage>
        <taxon>Eukaryota</taxon>
        <taxon>Sar</taxon>
        <taxon>Alveolata</taxon>
        <taxon>Dinophyceae</taxon>
        <taxon>Suessiales</taxon>
        <taxon>Symbiodiniaceae</taxon>
        <taxon>Cladocopium</taxon>
    </lineage>
</organism>
<protein>
    <submittedName>
        <fullName evidence="4">J domain-containing protein</fullName>
    </submittedName>
</protein>
<evidence type="ECO:0000313" key="4">
    <source>
        <dbReference type="EMBL" id="CAL4759689.1"/>
    </source>
</evidence>
<dbReference type="InterPro" id="IPR001623">
    <property type="entry name" value="DnaJ_domain"/>
</dbReference>
<dbReference type="SUPFAM" id="SSF46565">
    <property type="entry name" value="Chaperone J-domain"/>
    <property type="match status" value="1"/>
</dbReference>
<dbReference type="EMBL" id="CAMXCT010000006">
    <property type="protein sequence ID" value="CAI3972377.1"/>
    <property type="molecule type" value="Genomic_DNA"/>
</dbReference>
<proteinExistence type="predicted"/>
<evidence type="ECO:0000313" key="2">
    <source>
        <dbReference type="EMBL" id="CAI3972377.1"/>
    </source>
</evidence>
<dbReference type="EMBL" id="CAMXCT030000006">
    <property type="protein sequence ID" value="CAL4759689.1"/>
    <property type="molecule type" value="Genomic_DNA"/>
</dbReference>
<dbReference type="CDD" id="cd06257">
    <property type="entry name" value="DnaJ"/>
    <property type="match status" value="1"/>
</dbReference>
<feature type="region of interest" description="Disordered" evidence="1">
    <location>
        <begin position="168"/>
        <end position="193"/>
    </location>
</feature>
<comment type="caution">
    <text evidence="2">The sequence shown here is derived from an EMBL/GenBank/DDBJ whole genome shotgun (WGS) entry which is preliminary data.</text>
</comment>
<dbReference type="InterPro" id="IPR036869">
    <property type="entry name" value="J_dom_sf"/>
</dbReference>
<reference evidence="2" key="1">
    <citation type="submission" date="2022-10" db="EMBL/GenBank/DDBJ databases">
        <authorList>
            <person name="Chen Y."/>
            <person name="Dougan E. K."/>
            <person name="Chan C."/>
            <person name="Rhodes N."/>
            <person name="Thang M."/>
        </authorList>
    </citation>
    <scope>NUCLEOTIDE SEQUENCE</scope>
</reference>
<dbReference type="OrthoDB" id="1717591at2759"/>
<evidence type="ECO:0000256" key="1">
    <source>
        <dbReference type="SAM" id="MobiDB-lite"/>
    </source>
</evidence>
<dbReference type="EMBL" id="CAMXCT020000006">
    <property type="protein sequence ID" value="CAL1125752.1"/>
    <property type="molecule type" value="Genomic_DNA"/>
</dbReference>
<evidence type="ECO:0000313" key="3">
    <source>
        <dbReference type="EMBL" id="CAL1125752.1"/>
    </source>
</evidence>
<reference evidence="3" key="2">
    <citation type="submission" date="2024-04" db="EMBL/GenBank/DDBJ databases">
        <authorList>
            <person name="Chen Y."/>
            <person name="Shah S."/>
            <person name="Dougan E. K."/>
            <person name="Thang M."/>
            <person name="Chan C."/>
        </authorList>
    </citation>
    <scope>NUCLEOTIDE SEQUENCE [LARGE SCALE GENOMIC DNA]</scope>
</reference>
<sequence>MLPVMESIQSKLQEFSGLGKASPAGNAACPEYVALFKSSEALCSAFAMLLQALQPLGVSMCSAWQEVVEEALMKQKARLQDLAAEDPRNWNEEEAERQLFEFTGLSRDLDRLQQQQRQQQAAAAQLRRRKHLSSAAAVQRDLHRALAEALTQVVEMDTAGCAVHAPSAGETVEAPPIPSDEEAPSPSDLMDMGGDSPPVTLPHIPDDLLDLSGPNLIDVSEPTDSVVATAAPAVPSPVGEAPEDRATVDAVERWREGKNLRALLASVHLVAPNTAWTARSLSGLLDQAALKSAYREALLTFHPDKFPDQPILGRCVVDALIQAQRSER</sequence>
<keyword evidence="5" id="KW-1185">Reference proteome</keyword>
<evidence type="ECO:0000313" key="5">
    <source>
        <dbReference type="Proteomes" id="UP001152797"/>
    </source>
</evidence>